<dbReference type="RefSeq" id="XP_013958270.1">
    <property type="nucleotide sequence ID" value="XM_014102795.1"/>
</dbReference>
<dbReference type="GeneID" id="25791546"/>
<gene>
    <name evidence="2" type="ORF">TRIVIDRAFT_221319</name>
</gene>
<dbReference type="OMA" id="VEMYESC"/>
<evidence type="ECO:0000313" key="3">
    <source>
        <dbReference type="Proteomes" id="UP000007115"/>
    </source>
</evidence>
<dbReference type="Proteomes" id="UP000007115">
    <property type="component" value="Unassembled WGS sequence"/>
</dbReference>
<name>G9MQF0_HYPVG</name>
<dbReference type="HOGENOM" id="CLU_027514_2_2_1"/>
<protein>
    <submittedName>
        <fullName evidence="2">Uncharacterized protein</fullName>
    </submittedName>
</protein>
<dbReference type="InterPro" id="IPR027796">
    <property type="entry name" value="OTT_1508_deam-like"/>
</dbReference>
<reference evidence="2 3" key="1">
    <citation type="journal article" date="2011" name="Genome Biol.">
        <title>Comparative genome sequence analysis underscores mycoparasitism as the ancestral life style of Trichoderma.</title>
        <authorList>
            <person name="Kubicek C.P."/>
            <person name="Herrera-Estrella A."/>
            <person name="Seidl-Seiboth V."/>
            <person name="Martinez D.A."/>
            <person name="Druzhinina I.S."/>
            <person name="Thon M."/>
            <person name="Zeilinger S."/>
            <person name="Casas-Flores S."/>
            <person name="Horwitz B.A."/>
            <person name="Mukherjee P.K."/>
            <person name="Mukherjee M."/>
            <person name="Kredics L."/>
            <person name="Alcaraz L.D."/>
            <person name="Aerts A."/>
            <person name="Antal Z."/>
            <person name="Atanasova L."/>
            <person name="Cervantes-Badillo M.G."/>
            <person name="Challacombe J."/>
            <person name="Chertkov O."/>
            <person name="McCluskey K."/>
            <person name="Coulpier F."/>
            <person name="Deshpande N."/>
            <person name="von Doehren H."/>
            <person name="Ebbole D.J."/>
            <person name="Esquivel-Naranjo E.U."/>
            <person name="Fekete E."/>
            <person name="Flipphi M."/>
            <person name="Glaser F."/>
            <person name="Gomez-Rodriguez E.Y."/>
            <person name="Gruber S."/>
            <person name="Han C."/>
            <person name="Henrissat B."/>
            <person name="Hermosa R."/>
            <person name="Hernandez-Onate M."/>
            <person name="Karaffa L."/>
            <person name="Kosti I."/>
            <person name="Le Crom S."/>
            <person name="Lindquist E."/>
            <person name="Lucas S."/>
            <person name="Luebeck M."/>
            <person name="Luebeck P.S."/>
            <person name="Margeot A."/>
            <person name="Metz B."/>
            <person name="Misra M."/>
            <person name="Nevalainen H."/>
            <person name="Omann M."/>
            <person name="Packer N."/>
            <person name="Perrone G."/>
            <person name="Uresti-Rivera E.E."/>
            <person name="Salamov A."/>
            <person name="Schmoll M."/>
            <person name="Seiboth B."/>
            <person name="Shapiro H."/>
            <person name="Sukno S."/>
            <person name="Tamayo-Ramos J.A."/>
            <person name="Tisch D."/>
            <person name="Wiest A."/>
            <person name="Wilkinson H.H."/>
            <person name="Zhang M."/>
            <person name="Coutinho P.M."/>
            <person name="Kenerley C.M."/>
            <person name="Monte E."/>
            <person name="Baker S.E."/>
            <person name="Grigoriev I.V."/>
        </authorList>
    </citation>
    <scope>NUCLEOTIDE SEQUENCE [LARGE SCALE GENOMIC DNA]</scope>
    <source>
        <strain evidence="3">Gv29-8 / FGSC 10586</strain>
    </source>
</reference>
<sequence>MRTPIPLKVKLSRRFYEPILLEVALKKIRPPALSTSQRQPNTMNDNADSAEQTFKCFVNRLAQVCDNVRGENGATVASIAVLEEPDGVRYIIGFNNRRASQLPEVELFVKQLLAIVAKPKGRPADGSLPVQREALWHILRFNGNRVRFYLTGTADWLSKCIDDYDRRYEKTSLASEASQFRAQLSQLEDLIKFEKDKQLEEQEYFTACETLFTFIHHAQRRKFGDSISEQARDGQINSSKPWMELRHFVGRLHSYYLAVETIIRANKFWDRLFHDIKVTVIPSARVIPHPLSGRRPNAHEIMGRMSSSKEIIERHRSMAVELQKHGLDEKILTECNDLSQTHMVHAEVLVLDYLLSYLHGSSDADFWNDWRYIGSSKPTCRLCHYYFIEHPGGVQVRESHKNLYPHWRVPDVFDENAMKSTTSILNAINQRTREDAIRSLEDQISQGRVHDSNSFSKSIATETSISELVSGITNLAIPDTIEEEDGRSIAGEPDDKEEEEEGIIVFRGRKPFPSQR</sequence>
<dbReference type="VEuPathDB" id="FungiDB:TRIVIDRAFT_221319"/>
<dbReference type="EMBL" id="ABDF02000005">
    <property type="protein sequence ID" value="EHK24071.1"/>
    <property type="molecule type" value="Genomic_DNA"/>
</dbReference>
<dbReference type="OrthoDB" id="3251507at2759"/>
<dbReference type="InParanoid" id="G9MQF0"/>
<dbReference type="PANTHER" id="PTHR42037">
    <property type="match status" value="1"/>
</dbReference>
<feature type="compositionally biased region" description="Acidic residues" evidence="1">
    <location>
        <begin position="492"/>
        <end position="502"/>
    </location>
</feature>
<comment type="caution">
    <text evidence="2">The sequence shown here is derived from an EMBL/GenBank/DDBJ whole genome shotgun (WGS) entry which is preliminary data.</text>
</comment>
<feature type="region of interest" description="Disordered" evidence="1">
    <location>
        <begin position="480"/>
        <end position="516"/>
    </location>
</feature>
<organism evidence="2 3">
    <name type="scientific">Hypocrea virens (strain Gv29-8 / FGSC 10586)</name>
    <name type="common">Gliocladium virens</name>
    <name type="synonym">Trichoderma virens</name>
    <dbReference type="NCBI Taxonomy" id="413071"/>
    <lineage>
        <taxon>Eukaryota</taxon>
        <taxon>Fungi</taxon>
        <taxon>Dikarya</taxon>
        <taxon>Ascomycota</taxon>
        <taxon>Pezizomycotina</taxon>
        <taxon>Sordariomycetes</taxon>
        <taxon>Hypocreomycetidae</taxon>
        <taxon>Hypocreales</taxon>
        <taxon>Hypocreaceae</taxon>
        <taxon>Trichoderma</taxon>
    </lineage>
</organism>
<keyword evidence="3" id="KW-1185">Reference proteome</keyword>
<dbReference type="AlphaFoldDB" id="G9MQF0"/>
<dbReference type="eggNOG" id="ENOG502SKGQ">
    <property type="taxonomic scope" value="Eukaryota"/>
</dbReference>
<dbReference type="STRING" id="413071.G9MQF0"/>
<dbReference type="PANTHER" id="PTHR42037:SF1">
    <property type="match status" value="1"/>
</dbReference>
<dbReference type="Pfam" id="PF14441">
    <property type="entry name" value="OTT_1508_deam"/>
    <property type="match status" value="1"/>
</dbReference>
<evidence type="ECO:0000256" key="1">
    <source>
        <dbReference type="SAM" id="MobiDB-lite"/>
    </source>
</evidence>
<evidence type="ECO:0000313" key="2">
    <source>
        <dbReference type="EMBL" id="EHK24071.1"/>
    </source>
</evidence>
<accession>G9MQF0</accession>
<proteinExistence type="predicted"/>